<name>A0A248JPF2_9PROT</name>
<gene>
    <name evidence="3" type="ORF">Y958_03220</name>
</gene>
<feature type="coiled-coil region" evidence="1">
    <location>
        <begin position="113"/>
        <end position="159"/>
    </location>
</feature>
<dbReference type="EMBL" id="CP022110">
    <property type="protein sequence ID" value="ASG19948.1"/>
    <property type="molecule type" value="Genomic_DNA"/>
</dbReference>
<keyword evidence="4" id="KW-1185">Reference proteome</keyword>
<dbReference type="AlphaFoldDB" id="A0A248JPF2"/>
<dbReference type="NCBIfam" id="TIGR01841">
    <property type="entry name" value="phasin"/>
    <property type="match status" value="1"/>
</dbReference>
<protein>
    <submittedName>
        <fullName evidence="3">Phasin</fullName>
    </submittedName>
</protein>
<dbReference type="Pfam" id="PF09361">
    <property type="entry name" value="Phasin_2"/>
    <property type="match status" value="1"/>
</dbReference>
<dbReference type="RefSeq" id="WP_004272223.1">
    <property type="nucleotide sequence ID" value="NZ_CP022110.1"/>
</dbReference>
<proteinExistence type="predicted"/>
<dbReference type="Proteomes" id="UP000197153">
    <property type="component" value="Chromosome 1"/>
</dbReference>
<sequence length="160" mass="17496">MATNPFLDFDMTKFFDPSKFAEFTKVDFSKTLADYKVPGIDVDAFVAAQRKNIEAVTAANQLAVEGIQAVLRRQAEILRQSLEETSSVVSDFLSTGTPEDKVAKQAELVKTAFEKALANVKELAELIAKSNSEAADVLSNRVKESIEEVKAAIAKAQTKH</sequence>
<evidence type="ECO:0000313" key="3">
    <source>
        <dbReference type="EMBL" id="ASG19948.1"/>
    </source>
</evidence>
<organism evidence="3 4">
    <name type="scientific">Nitrospirillum viridazoti CBAmc</name>
    <dbReference type="NCBI Taxonomy" id="1441467"/>
    <lineage>
        <taxon>Bacteria</taxon>
        <taxon>Pseudomonadati</taxon>
        <taxon>Pseudomonadota</taxon>
        <taxon>Alphaproteobacteria</taxon>
        <taxon>Rhodospirillales</taxon>
        <taxon>Azospirillaceae</taxon>
        <taxon>Nitrospirillum</taxon>
        <taxon>Nitrospirillum viridazoti</taxon>
    </lineage>
</organism>
<feature type="domain" description="Phasin" evidence="2">
    <location>
        <begin position="44"/>
        <end position="142"/>
    </location>
</feature>
<evidence type="ECO:0000256" key="1">
    <source>
        <dbReference type="SAM" id="Coils"/>
    </source>
</evidence>
<evidence type="ECO:0000259" key="2">
    <source>
        <dbReference type="Pfam" id="PF09361"/>
    </source>
</evidence>
<dbReference type="InterPro" id="IPR010127">
    <property type="entry name" value="Phasin_subfam-1"/>
</dbReference>
<keyword evidence="1" id="KW-0175">Coiled coil</keyword>
<evidence type="ECO:0000313" key="4">
    <source>
        <dbReference type="Proteomes" id="UP000197153"/>
    </source>
</evidence>
<reference evidence="3 4" key="1">
    <citation type="submission" date="2017-06" db="EMBL/GenBank/DDBJ databases">
        <title>Complete genome sequence of Nitrospirillum amazonense strain CBAmC, an endophytic nitrogen-fixing and plant growth-promoting bacterium, isolated from sugarcane.</title>
        <authorList>
            <person name="Schwab S."/>
            <person name="dos Santos Teixeira K.R."/>
            <person name="Simoes Araujo J.L."/>
            <person name="Soares Vidal M."/>
            <person name="Borges de Freitas H.R."/>
            <person name="Rivello Crivelaro A.L."/>
            <person name="Bueno de Camargo Nunes A."/>
            <person name="dos Santos C.M."/>
            <person name="Palmeira da Silva Rosa D."/>
            <person name="da Silva Padilha D."/>
            <person name="da Silva E."/>
            <person name="Araujo Terra L."/>
            <person name="Soares Mendes V."/>
            <person name="Farinelli L."/>
            <person name="Magalhaes Cruz L."/>
            <person name="Baldani J.I."/>
        </authorList>
    </citation>
    <scope>NUCLEOTIDE SEQUENCE [LARGE SCALE GENOMIC DNA]</scope>
    <source>
        <strain evidence="3 4">CBAmC</strain>
    </source>
</reference>
<dbReference type="KEGG" id="nao:Y958_03220"/>
<accession>A0A248JPF2</accession>
<dbReference type="InterPro" id="IPR018968">
    <property type="entry name" value="Phasin"/>
</dbReference>